<dbReference type="PANTHER" id="PTHR11697">
    <property type="entry name" value="GENERAL TRANSCRIPTION FACTOR 2-RELATED ZINC FINGER PROTEIN"/>
    <property type="match status" value="1"/>
</dbReference>
<dbReference type="KEGG" id="pavi:110766360"/>
<evidence type="ECO:0000313" key="2">
    <source>
        <dbReference type="Proteomes" id="UP000515124"/>
    </source>
</evidence>
<dbReference type="Proteomes" id="UP000515124">
    <property type="component" value="Unplaced"/>
</dbReference>
<sequence length="301" mass="35182">MYNASCSVIETLIKDGATNFIHGEATGTFKAMTSFEFIFVLHLLEKMMGVTDGLCRALQNKSQDILTAMNLVRSTKYVLKKLRLDGWDIFFEEVESFCKKHDIDMPYMNALYKIGTRRSCQQRDDITVEHHNQVDLFNDTIDYQLEELNTRFIEGTIEFLTLSSTLDPNNDFKAFKIDDICKLAEKFYPGDFTSKDLRLLRYQLELFESELHLDIFQNMSALSELCQRLTQTNRAQTYYLIDRMIRLVLTLPVPTMTMESAFSAMKHIKTVLRNKMEDEYLTNSLLSTLRKNFLWILIQIQ</sequence>
<protein>
    <submittedName>
        <fullName evidence="3">Zinc finger MYM-type protein 1-like</fullName>
    </submittedName>
</protein>
<dbReference type="GO" id="GO:0046983">
    <property type="term" value="F:protein dimerization activity"/>
    <property type="evidence" value="ECO:0007669"/>
    <property type="project" value="InterPro"/>
</dbReference>
<dbReference type="InterPro" id="IPR055298">
    <property type="entry name" value="AtLOH3-like"/>
</dbReference>
<accession>A0A6P5TDZ1</accession>
<evidence type="ECO:0000313" key="3">
    <source>
        <dbReference type="RefSeq" id="XP_021825369.1"/>
    </source>
</evidence>
<dbReference type="Pfam" id="PF05699">
    <property type="entry name" value="Dimer_Tnp_hAT"/>
    <property type="match status" value="1"/>
</dbReference>
<organism evidence="2 3">
    <name type="scientific">Prunus avium</name>
    <name type="common">Cherry</name>
    <name type="synonym">Cerasus avium</name>
    <dbReference type="NCBI Taxonomy" id="42229"/>
    <lineage>
        <taxon>Eukaryota</taxon>
        <taxon>Viridiplantae</taxon>
        <taxon>Streptophyta</taxon>
        <taxon>Embryophyta</taxon>
        <taxon>Tracheophyta</taxon>
        <taxon>Spermatophyta</taxon>
        <taxon>Magnoliopsida</taxon>
        <taxon>eudicotyledons</taxon>
        <taxon>Gunneridae</taxon>
        <taxon>Pentapetalae</taxon>
        <taxon>rosids</taxon>
        <taxon>fabids</taxon>
        <taxon>Rosales</taxon>
        <taxon>Rosaceae</taxon>
        <taxon>Amygdaloideae</taxon>
        <taxon>Amygdaleae</taxon>
        <taxon>Prunus</taxon>
    </lineage>
</organism>
<name>A0A6P5TDZ1_PRUAV</name>
<dbReference type="InterPro" id="IPR008906">
    <property type="entry name" value="HATC_C_dom"/>
</dbReference>
<evidence type="ECO:0000259" key="1">
    <source>
        <dbReference type="Pfam" id="PF05699"/>
    </source>
</evidence>
<feature type="domain" description="HAT C-terminal dimerisation" evidence="1">
    <location>
        <begin position="236"/>
        <end position="292"/>
    </location>
</feature>
<gene>
    <name evidence="3" type="primary">LOC110766360</name>
</gene>
<dbReference type="AlphaFoldDB" id="A0A6P5TDZ1"/>
<dbReference type="RefSeq" id="XP_021825369.1">
    <property type="nucleotide sequence ID" value="XM_021969677.1"/>
</dbReference>
<proteinExistence type="predicted"/>
<reference evidence="3" key="1">
    <citation type="submission" date="2025-08" db="UniProtKB">
        <authorList>
            <consortium name="RefSeq"/>
        </authorList>
    </citation>
    <scope>IDENTIFICATION</scope>
</reference>
<dbReference type="GeneID" id="110766360"/>
<keyword evidence="2" id="KW-1185">Reference proteome</keyword>
<dbReference type="PANTHER" id="PTHR11697:SF230">
    <property type="entry name" value="ZINC FINGER, MYM DOMAIN CONTAINING 1"/>
    <property type="match status" value="1"/>
</dbReference>